<accession>A0A923RTB1</accession>
<reference evidence="1" key="1">
    <citation type="submission" date="2020-08" db="EMBL/GenBank/DDBJ databases">
        <title>Genome public.</title>
        <authorList>
            <person name="Liu C."/>
            <person name="Sun Q."/>
        </authorList>
    </citation>
    <scope>NUCLEOTIDE SEQUENCE</scope>
    <source>
        <strain evidence="1">BX1005</strain>
    </source>
</reference>
<proteinExistence type="predicted"/>
<dbReference type="AlphaFoldDB" id="A0A923RTB1"/>
<organism evidence="1 2">
    <name type="scientific">Roseburia zhanii</name>
    <dbReference type="NCBI Taxonomy" id="2763064"/>
    <lineage>
        <taxon>Bacteria</taxon>
        <taxon>Bacillati</taxon>
        <taxon>Bacillota</taxon>
        <taxon>Clostridia</taxon>
        <taxon>Lachnospirales</taxon>
        <taxon>Lachnospiraceae</taxon>
        <taxon>Roseburia</taxon>
    </lineage>
</organism>
<dbReference type="EMBL" id="JACOPH010000007">
    <property type="protein sequence ID" value="MBC5714488.1"/>
    <property type="molecule type" value="Genomic_DNA"/>
</dbReference>
<keyword evidence="2" id="KW-1185">Reference proteome</keyword>
<dbReference type="Proteomes" id="UP000606720">
    <property type="component" value="Unassembled WGS sequence"/>
</dbReference>
<evidence type="ECO:0000313" key="2">
    <source>
        <dbReference type="Proteomes" id="UP000606720"/>
    </source>
</evidence>
<name>A0A923RTB1_9FIRM</name>
<gene>
    <name evidence="1" type="ORF">H8S17_09745</name>
</gene>
<protein>
    <submittedName>
        <fullName evidence="1">Uncharacterized protein</fullName>
    </submittedName>
</protein>
<evidence type="ECO:0000313" key="1">
    <source>
        <dbReference type="EMBL" id="MBC5714488.1"/>
    </source>
</evidence>
<comment type="caution">
    <text evidence="1">The sequence shown here is derived from an EMBL/GenBank/DDBJ whole genome shotgun (WGS) entry which is preliminary data.</text>
</comment>
<sequence>MGAVFFYGKRKETDLMSGFFCNSPRLQLLERQMRQPPGYRPRGQGWMFDMEEWKSRGNYSEIVDCVISRMQMEHLKKRIQEVFGNAEKELIFYDSRHRNDFSSLLLGRRKKNLCGLPNYAAAVFLLSADENLWEKVSKQVLDTGIYFDRIRLGSVALEQYILFHAARDVYLGTKHIRLSELTDRELIPDEILRLIVNAFVMERYGVDIVEREVWNED</sequence>